<sequence length="84" mass="9343">MEVSGESLGNSWSGILSVSSDVGLFLLLLGVKCQNEASPTHKGGRNPENDRTRERERGRALRIRRFSKAISDPQNWCILTITDN</sequence>
<dbReference type="EMBL" id="JAGGNH010000009">
    <property type="protein sequence ID" value="KAJ0962541.1"/>
    <property type="molecule type" value="Genomic_DNA"/>
</dbReference>
<keyword evidence="3" id="KW-1185">Reference proteome</keyword>
<evidence type="ECO:0000313" key="2">
    <source>
        <dbReference type="EMBL" id="KAJ0962541.1"/>
    </source>
</evidence>
<feature type="region of interest" description="Disordered" evidence="1">
    <location>
        <begin position="36"/>
        <end position="57"/>
    </location>
</feature>
<proteinExistence type="predicted"/>
<dbReference type="AlphaFoldDB" id="A0A9D5BXB7"/>
<name>A0A9D5BXB7_9LILI</name>
<dbReference type="Proteomes" id="UP001085076">
    <property type="component" value="Miscellaneous, Linkage group lg09"/>
</dbReference>
<organism evidence="2 3">
    <name type="scientific">Dioscorea zingiberensis</name>
    <dbReference type="NCBI Taxonomy" id="325984"/>
    <lineage>
        <taxon>Eukaryota</taxon>
        <taxon>Viridiplantae</taxon>
        <taxon>Streptophyta</taxon>
        <taxon>Embryophyta</taxon>
        <taxon>Tracheophyta</taxon>
        <taxon>Spermatophyta</taxon>
        <taxon>Magnoliopsida</taxon>
        <taxon>Liliopsida</taxon>
        <taxon>Dioscoreales</taxon>
        <taxon>Dioscoreaceae</taxon>
        <taxon>Dioscorea</taxon>
    </lineage>
</organism>
<feature type="compositionally biased region" description="Basic and acidic residues" evidence="1">
    <location>
        <begin position="45"/>
        <end position="57"/>
    </location>
</feature>
<gene>
    <name evidence="2" type="ORF">J5N97_027663</name>
</gene>
<evidence type="ECO:0000256" key="1">
    <source>
        <dbReference type="SAM" id="MobiDB-lite"/>
    </source>
</evidence>
<reference evidence="2" key="2">
    <citation type="journal article" date="2022" name="Hortic Res">
        <title>The genome of Dioscorea zingiberensis sheds light on the biosynthesis, origin and evolution of the medicinally important diosgenin saponins.</title>
        <authorList>
            <person name="Li Y."/>
            <person name="Tan C."/>
            <person name="Li Z."/>
            <person name="Guo J."/>
            <person name="Li S."/>
            <person name="Chen X."/>
            <person name="Wang C."/>
            <person name="Dai X."/>
            <person name="Yang H."/>
            <person name="Song W."/>
            <person name="Hou L."/>
            <person name="Xu J."/>
            <person name="Tong Z."/>
            <person name="Xu A."/>
            <person name="Yuan X."/>
            <person name="Wang W."/>
            <person name="Yang Q."/>
            <person name="Chen L."/>
            <person name="Sun Z."/>
            <person name="Wang K."/>
            <person name="Pan B."/>
            <person name="Chen J."/>
            <person name="Bao Y."/>
            <person name="Liu F."/>
            <person name="Qi X."/>
            <person name="Gang D.R."/>
            <person name="Wen J."/>
            <person name="Li J."/>
        </authorList>
    </citation>
    <scope>NUCLEOTIDE SEQUENCE</scope>
    <source>
        <strain evidence="2">Dzin_1.0</strain>
    </source>
</reference>
<reference evidence="2" key="1">
    <citation type="submission" date="2021-03" db="EMBL/GenBank/DDBJ databases">
        <authorList>
            <person name="Li Z."/>
            <person name="Yang C."/>
        </authorList>
    </citation>
    <scope>NUCLEOTIDE SEQUENCE</scope>
    <source>
        <strain evidence="2">Dzin_1.0</strain>
        <tissue evidence="2">Leaf</tissue>
    </source>
</reference>
<evidence type="ECO:0000313" key="3">
    <source>
        <dbReference type="Proteomes" id="UP001085076"/>
    </source>
</evidence>
<accession>A0A9D5BXB7</accession>
<protein>
    <submittedName>
        <fullName evidence="2">Uncharacterized protein</fullName>
    </submittedName>
</protein>
<comment type="caution">
    <text evidence="2">The sequence shown here is derived from an EMBL/GenBank/DDBJ whole genome shotgun (WGS) entry which is preliminary data.</text>
</comment>